<dbReference type="Gene3D" id="2.20.25.80">
    <property type="entry name" value="WRKY domain"/>
    <property type="match status" value="1"/>
</dbReference>
<evidence type="ECO:0000256" key="2">
    <source>
        <dbReference type="ARBA" id="ARBA00023015"/>
    </source>
</evidence>
<sequence length="369" mass="41359">MENFTTSDWELKNVVKELSQGRELAMQLQNHLNVPSSSHETREFLLHKILYSYDQALSMLKHSRPGDGGSVDAPPPGVNLDSSPASLDGSPRSDDDFDQDNFKDIQASRKRKAVPRWTQKVNVSPGTGIEGQFDDGYAWRKYGQKDILGAKHPRGYYRCTHRHGQGCLATKQVQRSDEDPNIFEITYRRKHTCTPRANPNNNNNTNPLIPQSDPQNEDSNPLAQNPHQFVEGPSQQNQPHEPPFNIQTSLRVITQDLGTNENPSFHPFNFPPSPTINPDNNHNIISSSNNILENYSPNYSNYFPISTNFTNDNYGDLIPNLHISESELSPIVAAMNISSTNSSTIGTHFQFGPSEFGSEFGFGNPGYYP</sequence>
<keyword evidence="2" id="KW-0805">Transcription regulation</keyword>
<evidence type="ECO:0000256" key="1">
    <source>
        <dbReference type="ARBA" id="ARBA00004123"/>
    </source>
</evidence>
<evidence type="ECO:0000256" key="4">
    <source>
        <dbReference type="ARBA" id="ARBA00023163"/>
    </source>
</evidence>
<keyword evidence="5" id="KW-0539">Nucleus</keyword>
<evidence type="ECO:0000313" key="8">
    <source>
        <dbReference type="EMBL" id="KAK6155592.1"/>
    </source>
</evidence>
<dbReference type="SUPFAM" id="SSF118290">
    <property type="entry name" value="WRKY DNA-binding domain"/>
    <property type="match status" value="1"/>
</dbReference>
<gene>
    <name evidence="8" type="ORF">DH2020_009840</name>
</gene>
<evidence type="ECO:0000256" key="6">
    <source>
        <dbReference type="SAM" id="MobiDB-lite"/>
    </source>
</evidence>
<dbReference type="PANTHER" id="PTHR32096">
    <property type="entry name" value="WRKY TRANSCRIPTION FACTOR 30-RELATED-RELATED"/>
    <property type="match status" value="1"/>
</dbReference>
<protein>
    <recommendedName>
        <fullName evidence="7">WRKY domain-containing protein</fullName>
    </recommendedName>
</protein>
<feature type="compositionally biased region" description="Polar residues" evidence="6">
    <location>
        <begin position="208"/>
        <end position="244"/>
    </location>
</feature>
<dbReference type="PANTHER" id="PTHR32096:SF36">
    <property type="entry name" value="WRKY TRANSCRIPTION FACTOR 41-RELATED"/>
    <property type="match status" value="1"/>
</dbReference>
<comment type="caution">
    <text evidence="8">The sequence shown here is derived from an EMBL/GenBank/DDBJ whole genome shotgun (WGS) entry which is preliminary data.</text>
</comment>
<evidence type="ECO:0000256" key="3">
    <source>
        <dbReference type="ARBA" id="ARBA00023125"/>
    </source>
</evidence>
<keyword evidence="4" id="KW-0804">Transcription</keyword>
<name>A0ABR0X9M6_REHGL</name>
<feature type="compositionally biased region" description="Low complexity" evidence="6">
    <location>
        <begin position="198"/>
        <end position="207"/>
    </location>
</feature>
<feature type="region of interest" description="Disordered" evidence="6">
    <location>
        <begin position="190"/>
        <end position="244"/>
    </location>
</feature>
<feature type="region of interest" description="Disordered" evidence="6">
    <location>
        <begin position="62"/>
        <end position="100"/>
    </location>
</feature>
<reference evidence="8 9" key="1">
    <citation type="journal article" date="2021" name="Comput. Struct. Biotechnol. J.">
        <title>De novo genome assembly of the potent medicinal plant Rehmannia glutinosa using nanopore technology.</title>
        <authorList>
            <person name="Ma L."/>
            <person name="Dong C."/>
            <person name="Song C."/>
            <person name="Wang X."/>
            <person name="Zheng X."/>
            <person name="Niu Y."/>
            <person name="Chen S."/>
            <person name="Feng W."/>
        </authorList>
    </citation>
    <scope>NUCLEOTIDE SEQUENCE [LARGE SCALE GENOMIC DNA]</scope>
    <source>
        <strain evidence="8">DH-2019</strain>
    </source>
</reference>
<dbReference type="Proteomes" id="UP001318860">
    <property type="component" value="Unassembled WGS sequence"/>
</dbReference>
<keyword evidence="9" id="KW-1185">Reference proteome</keyword>
<dbReference type="InterPro" id="IPR036576">
    <property type="entry name" value="WRKY_dom_sf"/>
</dbReference>
<keyword evidence="3" id="KW-0238">DNA-binding</keyword>
<evidence type="ECO:0000259" key="7">
    <source>
        <dbReference type="PROSITE" id="PS50811"/>
    </source>
</evidence>
<dbReference type="InterPro" id="IPR003657">
    <property type="entry name" value="WRKY_dom"/>
</dbReference>
<evidence type="ECO:0000313" key="9">
    <source>
        <dbReference type="Proteomes" id="UP001318860"/>
    </source>
</evidence>
<dbReference type="SMART" id="SM00774">
    <property type="entry name" value="WRKY"/>
    <property type="match status" value="1"/>
</dbReference>
<evidence type="ECO:0000256" key="5">
    <source>
        <dbReference type="ARBA" id="ARBA00023242"/>
    </source>
</evidence>
<dbReference type="InterPro" id="IPR044810">
    <property type="entry name" value="WRKY_plant"/>
</dbReference>
<accession>A0ABR0X9M6</accession>
<dbReference type="EMBL" id="JABTTQ020000005">
    <property type="protein sequence ID" value="KAK6155592.1"/>
    <property type="molecule type" value="Genomic_DNA"/>
</dbReference>
<dbReference type="Pfam" id="PF03106">
    <property type="entry name" value="WRKY"/>
    <property type="match status" value="1"/>
</dbReference>
<comment type="subcellular location">
    <subcellularLocation>
        <location evidence="1">Nucleus</location>
    </subcellularLocation>
</comment>
<feature type="domain" description="WRKY" evidence="7">
    <location>
        <begin position="128"/>
        <end position="191"/>
    </location>
</feature>
<organism evidence="8 9">
    <name type="scientific">Rehmannia glutinosa</name>
    <name type="common">Chinese foxglove</name>
    <dbReference type="NCBI Taxonomy" id="99300"/>
    <lineage>
        <taxon>Eukaryota</taxon>
        <taxon>Viridiplantae</taxon>
        <taxon>Streptophyta</taxon>
        <taxon>Embryophyta</taxon>
        <taxon>Tracheophyta</taxon>
        <taxon>Spermatophyta</taxon>
        <taxon>Magnoliopsida</taxon>
        <taxon>eudicotyledons</taxon>
        <taxon>Gunneridae</taxon>
        <taxon>Pentapetalae</taxon>
        <taxon>asterids</taxon>
        <taxon>lamiids</taxon>
        <taxon>Lamiales</taxon>
        <taxon>Orobanchaceae</taxon>
        <taxon>Rehmannieae</taxon>
        <taxon>Rehmannia</taxon>
    </lineage>
</organism>
<proteinExistence type="predicted"/>
<dbReference type="PROSITE" id="PS50811">
    <property type="entry name" value="WRKY"/>
    <property type="match status" value="1"/>
</dbReference>